<dbReference type="HOGENOM" id="CLU_1209043_0_0_5"/>
<proteinExistence type="predicted"/>
<gene>
    <name evidence="1" type="ordered locus">RPC_3655</name>
</gene>
<evidence type="ECO:0000313" key="1">
    <source>
        <dbReference type="EMBL" id="ABD89190.1"/>
    </source>
</evidence>
<dbReference type="AlphaFoldDB" id="Q210J6"/>
<reference evidence="1" key="1">
    <citation type="submission" date="2006-03" db="EMBL/GenBank/DDBJ databases">
        <title>Complete sequence of Rhodopseudomonas palustris BisB18.</title>
        <authorList>
            <consortium name="US DOE Joint Genome Institute"/>
            <person name="Copeland A."/>
            <person name="Lucas S."/>
            <person name="Lapidus A."/>
            <person name="Barry K."/>
            <person name="Detter J.C."/>
            <person name="Glavina del Rio T."/>
            <person name="Hammon N."/>
            <person name="Israni S."/>
            <person name="Dalin E."/>
            <person name="Tice H."/>
            <person name="Pitluck S."/>
            <person name="Chain P."/>
            <person name="Malfatti S."/>
            <person name="Shin M."/>
            <person name="Vergez L."/>
            <person name="Schmutz J."/>
            <person name="Larimer F."/>
            <person name="Land M."/>
            <person name="Hauser L."/>
            <person name="Pelletier D.A."/>
            <person name="Kyrpides N."/>
            <person name="Anderson I."/>
            <person name="Oda Y."/>
            <person name="Harwood C.S."/>
            <person name="Richardson P."/>
        </authorList>
    </citation>
    <scope>NUCLEOTIDE SEQUENCE [LARGE SCALE GENOMIC DNA]</scope>
    <source>
        <strain evidence="1">BisB18</strain>
    </source>
</reference>
<dbReference type="RefSeq" id="WP_011474072.1">
    <property type="nucleotide sequence ID" value="NC_007925.1"/>
</dbReference>
<dbReference type="EMBL" id="CP000301">
    <property type="protein sequence ID" value="ABD89190.1"/>
    <property type="molecule type" value="Genomic_DNA"/>
</dbReference>
<organism evidence="1">
    <name type="scientific">Rhodopseudomonas palustris (strain BisB18)</name>
    <dbReference type="NCBI Taxonomy" id="316056"/>
    <lineage>
        <taxon>Bacteria</taxon>
        <taxon>Pseudomonadati</taxon>
        <taxon>Pseudomonadota</taxon>
        <taxon>Alphaproteobacteria</taxon>
        <taxon>Hyphomicrobiales</taxon>
        <taxon>Nitrobacteraceae</taxon>
        <taxon>Rhodopseudomonas</taxon>
    </lineage>
</organism>
<protein>
    <submittedName>
        <fullName evidence="1">Uncharacterized protein</fullName>
    </submittedName>
</protein>
<accession>Q210J6</accession>
<dbReference type="KEGG" id="rpc:RPC_3655"/>
<sequence length="229" mass="25304">MVQQSMPTHLESIQAFACIEAWANEARKLVQADPGQYSMPPLADFIGSLTGGVFLEAKLGEKDENHRALVSLLVNGPKKADKPVTRFMLPVHAALTRVLEIAGAKIKLIRGSGGNIEKYYFDMKVDKLRTNLHRPLFGMLSNGRLWERNPPHGYRYVVPSTYGAGEGLSRRGLLAAIDTKLAKRSKKLVVAEPSTVISVLTTLFAVADHWHWDELVGRPTSSDGERFAL</sequence>
<name>Q210J6_RHOPB</name>